<comment type="caution">
    <text evidence="2">The sequence shown here is derived from an EMBL/GenBank/DDBJ whole genome shotgun (WGS) entry which is preliminary data.</text>
</comment>
<feature type="transmembrane region" description="Helical" evidence="1">
    <location>
        <begin position="125"/>
        <end position="144"/>
    </location>
</feature>
<evidence type="ECO:0000313" key="3">
    <source>
        <dbReference type="Proteomes" id="UP001610446"/>
    </source>
</evidence>
<keyword evidence="1" id="KW-0812">Transmembrane</keyword>
<gene>
    <name evidence="2" type="ORF">BJY01DRAFT_226735</name>
</gene>
<evidence type="ECO:0000256" key="1">
    <source>
        <dbReference type="SAM" id="Phobius"/>
    </source>
</evidence>
<name>A0ABR4IWS4_9EURO</name>
<reference evidence="2 3" key="1">
    <citation type="submission" date="2024-07" db="EMBL/GenBank/DDBJ databases">
        <title>Section-level genome sequencing and comparative genomics of Aspergillus sections Usti and Cavernicolus.</title>
        <authorList>
            <consortium name="Lawrence Berkeley National Laboratory"/>
            <person name="Nybo J.L."/>
            <person name="Vesth T.C."/>
            <person name="Theobald S."/>
            <person name="Frisvad J.C."/>
            <person name="Larsen T.O."/>
            <person name="Kjaerboelling I."/>
            <person name="Rothschild-Mancinelli K."/>
            <person name="Lyhne E.K."/>
            <person name="Kogle M.E."/>
            <person name="Barry K."/>
            <person name="Clum A."/>
            <person name="Na H."/>
            <person name="Ledsgaard L."/>
            <person name="Lin J."/>
            <person name="Lipzen A."/>
            <person name="Kuo A."/>
            <person name="Riley R."/>
            <person name="Mondo S."/>
            <person name="Labutti K."/>
            <person name="Haridas S."/>
            <person name="Pangalinan J."/>
            <person name="Salamov A.A."/>
            <person name="Simmons B.A."/>
            <person name="Magnuson J.K."/>
            <person name="Chen J."/>
            <person name="Drula E."/>
            <person name="Henrissat B."/>
            <person name="Wiebenga A."/>
            <person name="Lubbers R.J."/>
            <person name="Gomes A.C."/>
            <person name="Makela M.R."/>
            <person name="Stajich J."/>
            <person name="Grigoriev I.V."/>
            <person name="Mortensen U.H."/>
            <person name="De Vries R.P."/>
            <person name="Baker S.E."/>
            <person name="Andersen M.R."/>
        </authorList>
    </citation>
    <scope>NUCLEOTIDE SEQUENCE [LARGE SCALE GENOMIC DNA]</scope>
    <source>
        <strain evidence="2 3">CBS 123904</strain>
    </source>
</reference>
<dbReference type="EMBL" id="JBFXLU010000288">
    <property type="protein sequence ID" value="KAL2831283.1"/>
    <property type="molecule type" value="Genomic_DNA"/>
</dbReference>
<keyword evidence="3" id="KW-1185">Reference proteome</keyword>
<accession>A0ABR4IWS4</accession>
<dbReference type="Proteomes" id="UP001610446">
    <property type="component" value="Unassembled WGS sequence"/>
</dbReference>
<organism evidence="2 3">
    <name type="scientific">Aspergillus pseudoustus</name>
    <dbReference type="NCBI Taxonomy" id="1810923"/>
    <lineage>
        <taxon>Eukaryota</taxon>
        <taxon>Fungi</taxon>
        <taxon>Dikarya</taxon>
        <taxon>Ascomycota</taxon>
        <taxon>Pezizomycotina</taxon>
        <taxon>Eurotiomycetes</taxon>
        <taxon>Eurotiomycetidae</taxon>
        <taxon>Eurotiales</taxon>
        <taxon>Aspergillaceae</taxon>
        <taxon>Aspergillus</taxon>
        <taxon>Aspergillus subgen. Nidulantes</taxon>
    </lineage>
</organism>
<keyword evidence="1" id="KW-1133">Transmembrane helix</keyword>
<feature type="transmembrane region" description="Helical" evidence="1">
    <location>
        <begin position="156"/>
        <end position="173"/>
    </location>
</feature>
<feature type="transmembrane region" description="Helical" evidence="1">
    <location>
        <begin position="94"/>
        <end position="113"/>
    </location>
</feature>
<sequence>MHPTTTSLPANSAPATEVRSYITQTLVTRHKVDPDVAEEHAAKWDVGRGFELKQASLGHLQRVFGDNVGLSLYHVVRVDEAAEPRTRVEVLSTAAADITGLLLVGVLALRFVPTALGLRDRNNPIMWAANPLWWLLFAACAFNAAYQGQLQDAKSAFMLIGGVLAISVGVPLSA</sequence>
<keyword evidence="1" id="KW-0472">Membrane</keyword>
<evidence type="ECO:0000313" key="2">
    <source>
        <dbReference type="EMBL" id="KAL2831283.1"/>
    </source>
</evidence>
<protein>
    <submittedName>
        <fullName evidence="2">Uncharacterized protein</fullName>
    </submittedName>
</protein>
<proteinExistence type="predicted"/>